<dbReference type="EMBL" id="LAJE02000044">
    <property type="protein sequence ID" value="OEO32964.1"/>
    <property type="molecule type" value="Genomic_DNA"/>
</dbReference>
<protein>
    <submittedName>
        <fullName evidence="6">Threonine aldolase</fullName>
    </submittedName>
</protein>
<evidence type="ECO:0000259" key="5">
    <source>
        <dbReference type="Pfam" id="PF01212"/>
    </source>
</evidence>
<sequence>MNFASDNWAGATPEVMAALARHNDGYSPAYGGDPLSLSVAQRFSELFERGVEVWFTATGTASNSLGLAALSRPGGVVFCGEDAHVHTDESGATEFQSGGMKLVPLRSPLGLIDAGALATALGKHPVGGRSIPVALSLTNATEWGTVYGVAQVAELSAMARAGGLKVHMDGARFGNAVAALGVTPAELTWKAGVDFLSFGATKNGCWAAEAIVVFTPGLLGDFEPRRQRAGHTFSKARFVAAQFEGYLEQDNWLRRAGHANAMSERLRAGIRASSVARLGWENTANEVFAVISKAALARLRAAGGAAHEWPSDGLAADETLVRLVTSWATTEADVDGFLGVL</sequence>
<dbReference type="Gene3D" id="3.40.640.10">
    <property type="entry name" value="Type I PLP-dependent aspartate aminotransferase-like (Major domain)"/>
    <property type="match status" value="1"/>
</dbReference>
<evidence type="ECO:0000256" key="1">
    <source>
        <dbReference type="ARBA" id="ARBA00001933"/>
    </source>
</evidence>
<evidence type="ECO:0000313" key="7">
    <source>
        <dbReference type="Proteomes" id="UP000095463"/>
    </source>
</evidence>
<organism evidence="6 7">
    <name type="scientific">Devosia insulae DS-56</name>
    <dbReference type="NCBI Taxonomy" id="1116389"/>
    <lineage>
        <taxon>Bacteria</taxon>
        <taxon>Pseudomonadati</taxon>
        <taxon>Pseudomonadota</taxon>
        <taxon>Alphaproteobacteria</taxon>
        <taxon>Hyphomicrobiales</taxon>
        <taxon>Devosiaceae</taxon>
        <taxon>Devosia</taxon>
    </lineage>
</organism>
<dbReference type="InterPro" id="IPR015424">
    <property type="entry name" value="PyrdxlP-dep_Trfase"/>
</dbReference>
<evidence type="ECO:0000256" key="4">
    <source>
        <dbReference type="ARBA" id="ARBA00022898"/>
    </source>
</evidence>
<dbReference type="InterPro" id="IPR001597">
    <property type="entry name" value="ArAA_b-elim_lyase/Thr_aldolase"/>
</dbReference>
<dbReference type="AlphaFoldDB" id="A0A1E5XWL0"/>
<keyword evidence="7" id="KW-1185">Reference proteome</keyword>
<dbReference type="Proteomes" id="UP000095463">
    <property type="component" value="Unassembled WGS sequence"/>
</dbReference>
<dbReference type="SUPFAM" id="SSF53383">
    <property type="entry name" value="PLP-dependent transferases"/>
    <property type="match status" value="1"/>
</dbReference>
<gene>
    <name evidence="6" type="ORF">VW23_009125</name>
</gene>
<evidence type="ECO:0000256" key="2">
    <source>
        <dbReference type="ARBA" id="ARBA00006966"/>
    </source>
</evidence>
<dbReference type="PANTHER" id="PTHR48097">
    <property type="entry name" value="L-THREONINE ALDOLASE-RELATED"/>
    <property type="match status" value="1"/>
</dbReference>
<keyword evidence="4" id="KW-0663">Pyridoxal phosphate</keyword>
<dbReference type="GO" id="GO:0006520">
    <property type="term" value="P:amino acid metabolic process"/>
    <property type="evidence" value="ECO:0007669"/>
    <property type="project" value="InterPro"/>
</dbReference>
<dbReference type="GO" id="GO:0016829">
    <property type="term" value="F:lyase activity"/>
    <property type="evidence" value="ECO:0007669"/>
    <property type="project" value="InterPro"/>
</dbReference>
<feature type="domain" description="Aromatic amino acid beta-eliminating lyase/threonine aldolase" evidence="5">
    <location>
        <begin position="3"/>
        <end position="283"/>
    </location>
</feature>
<dbReference type="OrthoDB" id="9774495at2"/>
<name>A0A1E5XWL0_9HYPH</name>
<dbReference type="Pfam" id="PF01212">
    <property type="entry name" value="Beta_elim_lyase"/>
    <property type="match status" value="1"/>
</dbReference>
<dbReference type="PANTHER" id="PTHR48097:SF5">
    <property type="entry name" value="LOW SPECIFICITY L-THREONINE ALDOLASE"/>
    <property type="match status" value="1"/>
</dbReference>
<proteinExistence type="inferred from homology"/>
<dbReference type="RefSeq" id="WP_069907927.1">
    <property type="nucleotide sequence ID" value="NZ_LAJE02000044.1"/>
</dbReference>
<accession>A0A1E5XWL0</accession>
<dbReference type="InterPro" id="IPR015422">
    <property type="entry name" value="PyrdxlP-dep_Trfase_small"/>
</dbReference>
<comment type="cofactor">
    <cofactor evidence="1">
        <name>pyridoxal 5'-phosphate</name>
        <dbReference type="ChEBI" id="CHEBI:597326"/>
    </cofactor>
</comment>
<evidence type="ECO:0000313" key="6">
    <source>
        <dbReference type="EMBL" id="OEO32964.1"/>
    </source>
</evidence>
<evidence type="ECO:0000256" key="3">
    <source>
        <dbReference type="ARBA" id="ARBA00011881"/>
    </source>
</evidence>
<dbReference type="InterPro" id="IPR015421">
    <property type="entry name" value="PyrdxlP-dep_Trfase_major"/>
</dbReference>
<reference evidence="6 7" key="1">
    <citation type="journal article" date="2015" name="Genome Announc.">
        <title>Genome Assemblies of Three Soil-Associated Devosia species: D. insulae, D. limi, and D. soli.</title>
        <authorList>
            <person name="Hassan Y.I."/>
            <person name="Lepp D."/>
            <person name="Zhou T."/>
        </authorList>
    </citation>
    <scope>NUCLEOTIDE SEQUENCE [LARGE SCALE GENOMIC DNA]</scope>
    <source>
        <strain evidence="6 7">DS-56</strain>
    </source>
</reference>
<comment type="similarity">
    <text evidence="2">Belongs to the threonine aldolase family.</text>
</comment>
<dbReference type="Gene3D" id="3.90.1150.10">
    <property type="entry name" value="Aspartate Aminotransferase, domain 1"/>
    <property type="match status" value="1"/>
</dbReference>
<comment type="caution">
    <text evidence="6">The sequence shown here is derived from an EMBL/GenBank/DDBJ whole genome shotgun (WGS) entry which is preliminary data.</text>
</comment>
<comment type="subunit">
    <text evidence="3">Homotetramer.</text>
</comment>